<evidence type="ECO:0000256" key="6">
    <source>
        <dbReference type="ARBA" id="ARBA00023235"/>
    </source>
</evidence>
<evidence type="ECO:0000256" key="1">
    <source>
        <dbReference type="ARBA" id="ARBA00001165"/>
    </source>
</evidence>
<dbReference type="RefSeq" id="WP_111570679.1">
    <property type="nucleotide sequence ID" value="NZ_QLME01000001.1"/>
</dbReference>
<evidence type="ECO:0000256" key="3">
    <source>
        <dbReference type="ARBA" id="ARBA00008397"/>
    </source>
</evidence>
<sequence>MGFLDSNYLFENDSARYLYNSIKDLPIVDAHNHADLKEILNNENWHDIWELEAASDHYVWELMRKRGVPEEKITGKASNKEKWMALAKIFPEIAGNPTYEWIHLDLKRVLGIEENISENTAEKIWAKSKRILAEPEFKPQKLLQQMNVEIMCTTDNVFSLLKEHQQIRKQLERPLILPTWRTDTVMNLEEPEWLESVEQLGENYEEDISNLKGFMRALQKSHDHFEKLGCVAGDHGFFEPISYPVEFNQAEEIYVSALSGVSLSKDEIKDFKAFLLMEIGKMNQKSDWVTQFHIGTVRGYREYLNQNETQGDGGDISTYKLEIAKNIKYFLNHFDSQLDIVLYSMEPTHWFTLSTISRAFPNVYLGAAWWFSDSPHGMEKQLQQISTVDLYYNFAGMVTDSRKISSYSSRTEMFRRSLANVIGRALERGQIPRITAFNLVGWVSYYGPKELFFEKISKI</sequence>
<dbReference type="Gene3D" id="3.20.20.140">
    <property type="entry name" value="Metal-dependent hydrolases"/>
    <property type="match status" value="1"/>
</dbReference>
<dbReference type="EC" id="5.3.1.12" evidence="4"/>
<dbReference type="GO" id="GO:0042840">
    <property type="term" value="P:D-glucuronate catabolic process"/>
    <property type="evidence" value="ECO:0007669"/>
    <property type="project" value="TreeGrafter"/>
</dbReference>
<dbReference type="GO" id="GO:0008880">
    <property type="term" value="F:glucuronate isomerase activity"/>
    <property type="evidence" value="ECO:0007669"/>
    <property type="project" value="UniProtKB-EC"/>
</dbReference>
<proteinExistence type="inferred from homology"/>
<dbReference type="PANTHER" id="PTHR30068">
    <property type="entry name" value="URONATE ISOMERASE"/>
    <property type="match status" value="1"/>
</dbReference>
<protein>
    <recommendedName>
        <fullName evidence="5">Uronate isomerase</fullName>
        <ecNumber evidence="4">5.3.1.12</ecNumber>
    </recommendedName>
</protein>
<dbReference type="OrthoDB" id="9766564at2"/>
<comment type="pathway">
    <text evidence="2">Carbohydrate metabolism; pentose and glucuronate interconversion.</text>
</comment>
<gene>
    <name evidence="7" type="ORF">C8C77_10571</name>
</gene>
<organism evidence="7 8">
    <name type="scientific">Halanaerobium saccharolyticum</name>
    <dbReference type="NCBI Taxonomy" id="43595"/>
    <lineage>
        <taxon>Bacteria</taxon>
        <taxon>Bacillati</taxon>
        <taxon>Bacillota</taxon>
        <taxon>Clostridia</taxon>
        <taxon>Halanaerobiales</taxon>
        <taxon>Halanaerobiaceae</taxon>
        <taxon>Halanaerobium</taxon>
    </lineage>
</organism>
<evidence type="ECO:0000256" key="5">
    <source>
        <dbReference type="ARBA" id="ARBA00020555"/>
    </source>
</evidence>
<dbReference type="GO" id="GO:0019698">
    <property type="term" value="P:D-galacturonate catabolic process"/>
    <property type="evidence" value="ECO:0007669"/>
    <property type="project" value="TreeGrafter"/>
</dbReference>
<evidence type="ECO:0000256" key="2">
    <source>
        <dbReference type="ARBA" id="ARBA00004892"/>
    </source>
</evidence>
<dbReference type="AlphaFoldDB" id="A0A4V3G610"/>
<dbReference type="NCBIfam" id="NF002794">
    <property type="entry name" value="PRK02925.1"/>
    <property type="match status" value="1"/>
</dbReference>
<dbReference type="Proteomes" id="UP000294697">
    <property type="component" value="Unassembled WGS sequence"/>
</dbReference>
<accession>A0A4V3G610</accession>
<dbReference type="EMBL" id="SODA01000005">
    <property type="protein sequence ID" value="TDW06435.1"/>
    <property type="molecule type" value="Genomic_DNA"/>
</dbReference>
<dbReference type="Pfam" id="PF02614">
    <property type="entry name" value="UxaC"/>
    <property type="match status" value="1"/>
</dbReference>
<dbReference type="PANTHER" id="PTHR30068:SF4">
    <property type="entry name" value="URONATE ISOMERASE"/>
    <property type="match status" value="1"/>
</dbReference>
<dbReference type="Gene3D" id="1.10.2020.10">
    <property type="entry name" value="uronate isomerase, domain 2, chain A"/>
    <property type="match status" value="1"/>
</dbReference>
<reference evidence="7 8" key="1">
    <citation type="submission" date="2019-03" db="EMBL/GenBank/DDBJ databases">
        <title>Subsurface microbial communities from deep shales in Ohio and West Virginia, USA.</title>
        <authorList>
            <person name="Wrighton K."/>
        </authorList>
    </citation>
    <scope>NUCLEOTIDE SEQUENCE [LARGE SCALE GENOMIC DNA]</scope>
    <source>
        <strain evidence="7 8">MSL9.2</strain>
    </source>
</reference>
<comment type="catalytic activity">
    <reaction evidence="1">
        <text>D-glucuronate = D-fructuronate</text>
        <dbReference type="Rhea" id="RHEA:13049"/>
        <dbReference type="ChEBI" id="CHEBI:58720"/>
        <dbReference type="ChEBI" id="CHEBI:59863"/>
        <dbReference type="EC" id="5.3.1.12"/>
    </reaction>
</comment>
<dbReference type="UniPathway" id="UPA00246"/>
<comment type="caution">
    <text evidence="7">The sequence shown here is derived from an EMBL/GenBank/DDBJ whole genome shotgun (WGS) entry which is preliminary data.</text>
</comment>
<comment type="similarity">
    <text evidence="3">Belongs to the metallo-dependent hydrolases superfamily. Uronate isomerase family.</text>
</comment>
<dbReference type="InterPro" id="IPR003766">
    <property type="entry name" value="Uronate_isomerase"/>
</dbReference>
<evidence type="ECO:0000313" key="7">
    <source>
        <dbReference type="EMBL" id="TDW06435.1"/>
    </source>
</evidence>
<dbReference type="InterPro" id="IPR032466">
    <property type="entry name" value="Metal_Hydrolase"/>
</dbReference>
<dbReference type="SUPFAM" id="SSF51556">
    <property type="entry name" value="Metallo-dependent hydrolases"/>
    <property type="match status" value="1"/>
</dbReference>
<keyword evidence="6 7" id="KW-0413">Isomerase</keyword>
<name>A0A4V3G610_9FIRM</name>
<evidence type="ECO:0000256" key="4">
    <source>
        <dbReference type="ARBA" id="ARBA00012546"/>
    </source>
</evidence>
<evidence type="ECO:0000313" key="8">
    <source>
        <dbReference type="Proteomes" id="UP000294697"/>
    </source>
</evidence>